<dbReference type="PANTHER" id="PTHR21137">
    <property type="entry name" value="ODORANT RECEPTOR"/>
    <property type="match status" value="1"/>
</dbReference>
<keyword evidence="6 10" id="KW-1133">Transmembrane helix</keyword>
<dbReference type="PANTHER" id="PTHR21137:SF35">
    <property type="entry name" value="ODORANT RECEPTOR 19A-RELATED"/>
    <property type="match status" value="1"/>
</dbReference>
<evidence type="ECO:0000256" key="3">
    <source>
        <dbReference type="ARBA" id="ARBA00022606"/>
    </source>
</evidence>
<organism evidence="11">
    <name type="scientific">Bactrocera dorsalis</name>
    <name type="common">Oriental fruit fly</name>
    <name type="synonym">Dacus dorsalis</name>
    <dbReference type="NCBI Taxonomy" id="27457"/>
    <lineage>
        <taxon>Eukaryota</taxon>
        <taxon>Metazoa</taxon>
        <taxon>Ecdysozoa</taxon>
        <taxon>Arthropoda</taxon>
        <taxon>Hexapoda</taxon>
        <taxon>Insecta</taxon>
        <taxon>Pterygota</taxon>
        <taxon>Neoptera</taxon>
        <taxon>Endopterygota</taxon>
        <taxon>Diptera</taxon>
        <taxon>Brachycera</taxon>
        <taxon>Muscomorpha</taxon>
        <taxon>Tephritoidea</taxon>
        <taxon>Tephritidae</taxon>
        <taxon>Bactrocera</taxon>
        <taxon>Bactrocera</taxon>
    </lineage>
</organism>
<keyword evidence="9 10" id="KW-0807">Transducer</keyword>
<keyword evidence="8 10" id="KW-0675">Receptor</keyword>
<dbReference type="AlphaFoldDB" id="A0A0G2UKI5"/>
<evidence type="ECO:0000256" key="1">
    <source>
        <dbReference type="ARBA" id="ARBA00004651"/>
    </source>
</evidence>
<name>A0A0G2UKI5_BACDO</name>
<feature type="transmembrane region" description="Helical" evidence="10">
    <location>
        <begin position="52"/>
        <end position="75"/>
    </location>
</feature>
<evidence type="ECO:0000256" key="4">
    <source>
        <dbReference type="ARBA" id="ARBA00022692"/>
    </source>
</evidence>
<dbReference type="SMR" id="A0A0G2UKI5"/>
<evidence type="ECO:0000256" key="2">
    <source>
        <dbReference type="ARBA" id="ARBA00022475"/>
    </source>
</evidence>
<dbReference type="GO" id="GO:0007165">
    <property type="term" value="P:signal transduction"/>
    <property type="evidence" value="ECO:0007669"/>
    <property type="project" value="UniProtKB-KW"/>
</dbReference>
<gene>
    <name evidence="11" type="primary">OR88a</name>
</gene>
<reference evidence="11" key="1">
    <citation type="submission" date="2015-02" db="EMBL/GenBank/DDBJ databases">
        <title>Discovery of Chemosensory Genes in the Oriental Fruit Fly, Bactrocera dorsalis.</title>
        <authorList>
            <person name="Wu Z."/>
            <person name="Zhang H."/>
            <person name="Bin S."/>
            <person name="Wang Z."/>
            <person name="He H."/>
            <person name="Lin J."/>
        </authorList>
    </citation>
    <scope>NUCLEOTIDE SEQUENCE</scope>
</reference>
<keyword evidence="7 10" id="KW-0472">Membrane</keyword>
<evidence type="ECO:0000313" key="11">
    <source>
        <dbReference type="EMBL" id="AKI29048.1"/>
    </source>
</evidence>
<evidence type="ECO:0000256" key="5">
    <source>
        <dbReference type="ARBA" id="ARBA00022725"/>
    </source>
</evidence>
<evidence type="ECO:0000256" key="6">
    <source>
        <dbReference type="ARBA" id="ARBA00022989"/>
    </source>
</evidence>
<keyword evidence="5 10" id="KW-0552">Olfaction</keyword>
<dbReference type="GO" id="GO:0004984">
    <property type="term" value="F:olfactory receptor activity"/>
    <property type="evidence" value="ECO:0007669"/>
    <property type="project" value="InterPro"/>
</dbReference>
<protein>
    <recommendedName>
        <fullName evidence="10">Odorant receptor</fullName>
    </recommendedName>
</protein>
<feature type="transmembrane region" description="Helical" evidence="10">
    <location>
        <begin position="203"/>
        <end position="229"/>
    </location>
</feature>
<comment type="subcellular location">
    <subcellularLocation>
        <location evidence="1 10">Cell membrane</location>
        <topology evidence="1 10">Multi-pass membrane protein</topology>
    </subcellularLocation>
</comment>
<keyword evidence="2" id="KW-1003">Cell membrane</keyword>
<evidence type="ECO:0000256" key="7">
    <source>
        <dbReference type="ARBA" id="ARBA00023136"/>
    </source>
</evidence>
<dbReference type="InterPro" id="IPR004117">
    <property type="entry name" value="7tm6_olfct_rcpt"/>
</dbReference>
<feature type="transmembrane region" description="Helical" evidence="10">
    <location>
        <begin position="144"/>
        <end position="164"/>
    </location>
</feature>
<dbReference type="GO" id="GO:0005549">
    <property type="term" value="F:odorant binding"/>
    <property type="evidence" value="ECO:0007669"/>
    <property type="project" value="InterPro"/>
</dbReference>
<keyword evidence="4 10" id="KW-0812">Transmembrane</keyword>
<sequence length="414" mass="48348">MAPQQEVFGAKSKLCAIEDLCAIEHPYQRYLGLKYVEFKRVNGRLVIPKSNILNFLLFLAVVDCTGNVIKTAIAINDRDVTKAQEVFAVFGMGLVMTMRGFMLGLNRGKLLKMYNAIDRIFPRSEHLQQHMEVEKVHNYIKKRFFYLHWFLTVSVCGFIFMPFVKFMAFHGFKSDAPVSEEFHVYASWLPFGVKDKVSTYPYIYVYELFLATAASHMLVVWDQIFVILISQLCMYYEYLGKLLAEMNVPDAMDPTKSDAVFKQLHDYIYMHQYLNNLAVQLNDLFNFSILSSDAGIAISICFNVVLITEAKNNLQIINYTIPLFVEVWLIYDASKWGQMLETVTARINERIYEQQWYDSSIRFGKYTLMWIQSTNVPFRLTVFNLFYVNMKHFQDMMILAYQLLTFLKAKGYTK</sequence>
<accession>A0A0G2UKI5</accession>
<feature type="transmembrane region" description="Helical" evidence="10">
    <location>
        <begin position="87"/>
        <end position="105"/>
    </location>
</feature>
<dbReference type="OrthoDB" id="6765072at2759"/>
<keyword evidence="3 10" id="KW-0716">Sensory transduction</keyword>
<proteinExistence type="evidence at transcript level"/>
<dbReference type="EMBL" id="KP743732">
    <property type="protein sequence ID" value="AKI29048.1"/>
    <property type="molecule type" value="mRNA"/>
</dbReference>
<evidence type="ECO:0000256" key="8">
    <source>
        <dbReference type="ARBA" id="ARBA00023170"/>
    </source>
</evidence>
<evidence type="ECO:0000256" key="10">
    <source>
        <dbReference type="RuleBase" id="RU351113"/>
    </source>
</evidence>
<dbReference type="Pfam" id="PF02949">
    <property type="entry name" value="7tm_6"/>
    <property type="match status" value="1"/>
</dbReference>
<comment type="similarity">
    <text evidence="10">Belongs to the insect chemoreceptor superfamily. Heteromeric odorant receptor channel (TC 1.A.69) family.</text>
</comment>
<dbReference type="GO" id="GO:0005886">
    <property type="term" value="C:plasma membrane"/>
    <property type="evidence" value="ECO:0007669"/>
    <property type="project" value="UniProtKB-SubCell"/>
</dbReference>
<comment type="caution">
    <text evidence="10">Lacks conserved residue(s) required for the propagation of feature annotation.</text>
</comment>
<evidence type="ECO:0000256" key="9">
    <source>
        <dbReference type="ARBA" id="ARBA00023224"/>
    </source>
</evidence>